<dbReference type="Gene3D" id="1.10.10.10">
    <property type="entry name" value="Winged helix-like DNA-binding domain superfamily/Winged helix DNA-binding domain"/>
    <property type="match status" value="1"/>
</dbReference>
<keyword evidence="4" id="KW-1185">Reference proteome</keyword>
<dbReference type="InterPro" id="IPR036390">
    <property type="entry name" value="WH_DNA-bd_sf"/>
</dbReference>
<dbReference type="EC" id="2.7.1.4" evidence="3"/>
<dbReference type="PANTHER" id="PTHR18964">
    <property type="entry name" value="ROK (REPRESSOR, ORF, KINASE) FAMILY"/>
    <property type="match status" value="1"/>
</dbReference>
<name>A0A4P6WVA4_HYDPS</name>
<dbReference type="SUPFAM" id="SSF46785">
    <property type="entry name" value="Winged helix' DNA-binding domain"/>
    <property type="match status" value="1"/>
</dbReference>
<dbReference type="GO" id="GO:0008865">
    <property type="term" value="F:fructokinase activity"/>
    <property type="evidence" value="ECO:0007669"/>
    <property type="project" value="UniProtKB-EC"/>
</dbReference>
<dbReference type="Pfam" id="PF00480">
    <property type="entry name" value="ROK"/>
    <property type="match status" value="1"/>
</dbReference>
<protein>
    <submittedName>
        <fullName evidence="3">Fructokinase</fullName>
        <ecNumber evidence="3">2.7.1.4</ecNumber>
    </submittedName>
</protein>
<feature type="region of interest" description="Disordered" evidence="2">
    <location>
        <begin position="1"/>
        <end position="41"/>
    </location>
</feature>
<dbReference type="SUPFAM" id="SSF53067">
    <property type="entry name" value="Actin-like ATPase domain"/>
    <property type="match status" value="1"/>
</dbReference>
<dbReference type="KEGG" id="hpse:HPF_08900"/>
<comment type="similarity">
    <text evidence="1">Belongs to the ROK (NagC/XylR) family.</text>
</comment>
<dbReference type="PANTHER" id="PTHR18964:SF149">
    <property type="entry name" value="BIFUNCTIONAL UDP-N-ACETYLGLUCOSAMINE 2-EPIMERASE_N-ACETYLMANNOSAMINE KINASE"/>
    <property type="match status" value="1"/>
</dbReference>
<evidence type="ECO:0000313" key="3">
    <source>
        <dbReference type="EMBL" id="QBM27802.1"/>
    </source>
</evidence>
<organism evidence="3 4">
    <name type="scientific">Hydrogenophaga pseudoflava</name>
    <name type="common">Pseudomonas carboxydoflava</name>
    <dbReference type="NCBI Taxonomy" id="47421"/>
    <lineage>
        <taxon>Bacteria</taxon>
        <taxon>Pseudomonadati</taxon>
        <taxon>Pseudomonadota</taxon>
        <taxon>Betaproteobacteria</taxon>
        <taxon>Burkholderiales</taxon>
        <taxon>Comamonadaceae</taxon>
        <taxon>Hydrogenophaga</taxon>
    </lineage>
</organism>
<reference evidence="3 4" key="1">
    <citation type="submission" date="2019-03" db="EMBL/GenBank/DDBJ databases">
        <authorList>
            <person name="Sebastian G."/>
            <person name="Baumann P."/>
            <person name="Ruckert C."/>
            <person name="Kalinowski J."/>
            <person name="Nebel B."/>
            <person name="Takors R."/>
            <person name="Blombach B."/>
        </authorList>
    </citation>
    <scope>NUCLEOTIDE SEQUENCE [LARGE SCALE GENOMIC DNA]</scope>
    <source>
        <strain evidence="3 4">DSM 1084</strain>
    </source>
</reference>
<dbReference type="InterPro" id="IPR000600">
    <property type="entry name" value="ROK"/>
</dbReference>
<sequence>MSHSAAVSEDKHPPGQADPSAPDSGADAGDAPRLRQRGSNQIGMRQFNDRVVLQALRVHGSMPKAELARLTGLTAQTIGLITARLDEDQLLVREAPVRGRVGQPSVPLGLNPDGAFAVGIKIGRRSADWLLVDFLGRVRQRLSIAYPFPDAASLLPEIEKNLNRLLDDLGGLRSRVVGVGVAAPFQLGGWHRMLGLTEAQSDAWTHLDLAAEVQAMTELPVSFAKDTSAACVAELLQGRGRDLHSFLYLFMDTFVGGGLVIDSHLHRGVNGNAGAVASLPLQVAASANPRELPPQLISQASLWDLEQRFREHGLDPMAAYDARALAGHWLPYTREWIDRAALALAHCVVAGTAFLDVEAVVIDGVVVPDLLRELWQRTGEALKAYNPEGLLAMPRLELGTIGSDARALGGALLPLHASFAPDRDLFLKV</sequence>
<keyword evidence="3" id="KW-0418">Kinase</keyword>
<gene>
    <name evidence="3" type="primary">gmuE</name>
    <name evidence="3" type="ORF">HPF_08900</name>
</gene>
<evidence type="ECO:0000256" key="2">
    <source>
        <dbReference type="SAM" id="MobiDB-lite"/>
    </source>
</evidence>
<proteinExistence type="inferred from homology"/>
<dbReference type="Proteomes" id="UP000293912">
    <property type="component" value="Chromosome"/>
</dbReference>
<accession>A0A4P6WVA4</accession>
<feature type="compositionally biased region" description="Low complexity" evidence="2">
    <location>
        <begin position="17"/>
        <end position="31"/>
    </location>
</feature>
<dbReference type="Gene3D" id="3.30.420.40">
    <property type="match status" value="2"/>
</dbReference>
<evidence type="ECO:0000256" key="1">
    <source>
        <dbReference type="ARBA" id="ARBA00006479"/>
    </source>
</evidence>
<dbReference type="InterPro" id="IPR043129">
    <property type="entry name" value="ATPase_NBD"/>
</dbReference>
<dbReference type="EMBL" id="CP037867">
    <property type="protein sequence ID" value="QBM27802.1"/>
    <property type="molecule type" value="Genomic_DNA"/>
</dbReference>
<evidence type="ECO:0000313" key="4">
    <source>
        <dbReference type="Proteomes" id="UP000293912"/>
    </source>
</evidence>
<dbReference type="InterPro" id="IPR036388">
    <property type="entry name" value="WH-like_DNA-bd_sf"/>
</dbReference>
<keyword evidence="3" id="KW-0808">Transferase</keyword>
<dbReference type="CDD" id="cd23763">
    <property type="entry name" value="ASKHA_ATPase_ROK"/>
    <property type="match status" value="1"/>
</dbReference>
<dbReference type="AlphaFoldDB" id="A0A4P6WVA4"/>